<protein>
    <submittedName>
        <fullName evidence="1">Uncharacterized protein</fullName>
    </submittedName>
</protein>
<reference evidence="1 2" key="1">
    <citation type="submission" date="2016-10" db="EMBL/GenBank/DDBJ databases">
        <authorList>
            <person name="de Groot N.N."/>
        </authorList>
    </citation>
    <scope>NUCLEOTIDE SEQUENCE [LARGE SCALE GENOMIC DNA]</scope>
    <source>
        <strain evidence="1 2">CGMCC 1.10076</strain>
    </source>
</reference>
<organism evidence="1 2">
    <name type="scientific">Flavobacterium noncentrifugens</name>
    <dbReference type="NCBI Taxonomy" id="1128970"/>
    <lineage>
        <taxon>Bacteria</taxon>
        <taxon>Pseudomonadati</taxon>
        <taxon>Bacteroidota</taxon>
        <taxon>Flavobacteriia</taxon>
        <taxon>Flavobacteriales</taxon>
        <taxon>Flavobacteriaceae</taxon>
        <taxon>Flavobacterium</taxon>
    </lineage>
</organism>
<sequence>MSEKKYNSKNFHRYTFCIFKQVGLSEIQNQKPNYKSKSGSSYFFTETGVYRLSNHWGRAANCKWRLQPSGNSGTERTKLGFAKWEQFHPDNDTEKLYVIEVDFENDSVIFNHKSNESKSPAAILRTASETTKRIKQIRNLLDNHSWTQYYPQKDRETLKKEVITKLIQTEKSLQEIKAEVN</sequence>
<evidence type="ECO:0000313" key="2">
    <source>
        <dbReference type="Proteomes" id="UP000199580"/>
    </source>
</evidence>
<gene>
    <name evidence="1" type="ORF">SAMN04487935_1830</name>
</gene>
<dbReference type="AlphaFoldDB" id="A0A1G8WHU8"/>
<dbReference type="Proteomes" id="UP000199580">
    <property type="component" value="Unassembled WGS sequence"/>
</dbReference>
<evidence type="ECO:0000313" key="1">
    <source>
        <dbReference type="EMBL" id="SDJ77899.1"/>
    </source>
</evidence>
<keyword evidence="2" id="KW-1185">Reference proteome</keyword>
<accession>A0A1G8WHU8</accession>
<dbReference type="EMBL" id="FNEZ01000002">
    <property type="protein sequence ID" value="SDJ77899.1"/>
    <property type="molecule type" value="Genomic_DNA"/>
</dbReference>
<dbReference type="RefSeq" id="WP_245699372.1">
    <property type="nucleotide sequence ID" value="NZ_BKAI01000004.1"/>
</dbReference>
<proteinExistence type="predicted"/>
<name>A0A1G8WHU8_9FLAO</name>